<comment type="pathway">
    <text evidence="2">Glycolipid biosynthesis; glycosylphosphatidylinositol-anchor biosynthesis.</text>
</comment>
<dbReference type="InterPro" id="IPR005599">
    <property type="entry name" value="GPI_mannosylTrfase"/>
</dbReference>
<dbReference type="GO" id="GO:0006506">
    <property type="term" value="P:GPI anchor biosynthetic process"/>
    <property type="evidence" value="ECO:0007669"/>
    <property type="project" value="UniProtKB-KW"/>
</dbReference>
<proteinExistence type="inferred from homology"/>
<evidence type="ECO:0000256" key="1">
    <source>
        <dbReference type="ARBA" id="ARBA00004477"/>
    </source>
</evidence>
<keyword evidence="7 11" id="KW-0256">Endoplasmic reticulum</keyword>
<sequence>MWRRTYLFLILIRLYFALSASYLHPDEHFQGPEVIAGRVFKYPVHQTWEFTSSTPIRSVFPLWLAYGLPMYTLRLLWEGVGQDEVAPIVVYWALRILMFMLSFVLEDWAIQELVEQPRQRHMALLLVASSYATWTYQTHTFSNSIETLVVLWCVVLIRRIVEDKKHTGLFASFVLGFLMTLGTFNRITFPAFVLLPALSLIPHFLRKPLSLVTIIIATVTTASIAIISDTSFYRNTDLAKLTLREVIQSPVIPPLNSLRYNSNASNLAHHGLHPRTNHIFVNLPLLLGPATLPLLSTFTKTLRRYLRRLRSATPPITPISPSTTGPRPPSPLTPTQPPPSPFTTPLPLPLASTALVAIAILSLFPHQEPRFLLPAVPLLLTCVRVPRLRRPARSFTLAWVLFNALLGTLMGTYHQGGVVRVQGWLAHNLQLNQKLGAATIALPPPAAQIAVDPPMNVTVREIIWWKTYSPPLWILNGANGVVETVDMMGAERAVVLDRLKVGTRKACYPTERSGLSEAVFLVAPKAVRLLGPGDQSYGVVGEKNFGRGRGLRVRMEHLDTRHVGMDDLDWGTDGVIGTLWNLVSERGLVVWSIWRDCGG</sequence>
<keyword evidence="8 11" id="KW-1133">Transmembrane helix</keyword>
<feature type="transmembrane region" description="Helical" evidence="11">
    <location>
        <begin position="145"/>
        <end position="161"/>
    </location>
</feature>
<evidence type="ECO:0000256" key="8">
    <source>
        <dbReference type="ARBA" id="ARBA00022989"/>
    </source>
</evidence>
<gene>
    <name evidence="13 15" type="ORF">P152DRAFT_323477</name>
</gene>
<organism evidence="13">
    <name type="scientific">Eremomyces bilateralis CBS 781.70</name>
    <dbReference type="NCBI Taxonomy" id="1392243"/>
    <lineage>
        <taxon>Eukaryota</taxon>
        <taxon>Fungi</taxon>
        <taxon>Dikarya</taxon>
        <taxon>Ascomycota</taxon>
        <taxon>Pezizomycotina</taxon>
        <taxon>Dothideomycetes</taxon>
        <taxon>Dothideomycetes incertae sedis</taxon>
        <taxon>Eremomycetales</taxon>
        <taxon>Eremomycetaceae</taxon>
        <taxon>Eremomyces</taxon>
    </lineage>
</organism>
<feature type="transmembrane region" description="Helical" evidence="11">
    <location>
        <begin position="394"/>
        <end position="413"/>
    </location>
</feature>
<evidence type="ECO:0000313" key="15">
    <source>
        <dbReference type="RefSeq" id="XP_033535167.1"/>
    </source>
</evidence>
<evidence type="ECO:0000256" key="10">
    <source>
        <dbReference type="ARBA" id="ARBA00038466"/>
    </source>
</evidence>
<evidence type="ECO:0000256" key="9">
    <source>
        <dbReference type="ARBA" id="ARBA00023136"/>
    </source>
</evidence>
<dbReference type="GO" id="GO:0005789">
    <property type="term" value="C:endoplasmic reticulum membrane"/>
    <property type="evidence" value="ECO:0007669"/>
    <property type="project" value="UniProtKB-SubCell"/>
</dbReference>
<dbReference type="GO" id="GO:0000026">
    <property type="term" value="F:alpha-1,2-mannosyltransferase activity"/>
    <property type="evidence" value="ECO:0007669"/>
    <property type="project" value="TreeGrafter"/>
</dbReference>
<dbReference type="OrthoDB" id="10066429at2759"/>
<dbReference type="EMBL" id="ML975155">
    <property type="protein sequence ID" value="KAF1813536.1"/>
    <property type="molecule type" value="Genomic_DNA"/>
</dbReference>
<comment type="subcellular location">
    <subcellularLocation>
        <location evidence="1 11">Endoplasmic reticulum membrane</location>
        <topology evidence="1 11">Multi-pass membrane protein</topology>
    </subcellularLocation>
</comment>
<dbReference type="Pfam" id="PF03901">
    <property type="entry name" value="Glyco_transf_22"/>
    <property type="match status" value="1"/>
</dbReference>
<keyword evidence="6 11" id="KW-0812">Transmembrane</keyword>
<dbReference type="RefSeq" id="XP_033535167.1">
    <property type="nucleotide sequence ID" value="XM_033675221.1"/>
</dbReference>
<dbReference type="PANTHER" id="PTHR22760">
    <property type="entry name" value="GLYCOSYLTRANSFERASE"/>
    <property type="match status" value="1"/>
</dbReference>
<feature type="compositionally biased region" description="Pro residues" evidence="12">
    <location>
        <begin position="326"/>
        <end position="344"/>
    </location>
</feature>
<evidence type="ECO:0000256" key="11">
    <source>
        <dbReference type="RuleBase" id="RU363075"/>
    </source>
</evidence>
<accession>A0A6G1G6I0</accession>
<keyword evidence="14" id="KW-1185">Reference proteome</keyword>
<keyword evidence="9 11" id="KW-0472">Membrane</keyword>
<keyword evidence="4 11" id="KW-0328">Glycosyltransferase</keyword>
<evidence type="ECO:0000313" key="13">
    <source>
        <dbReference type="EMBL" id="KAF1813536.1"/>
    </source>
</evidence>
<comment type="similarity">
    <text evidence="10">Belongs to the glycosyltransferase 22 family. PIGZ subfamily.</text>
</comment>
<evidence type="ECO:0000313" key="14">
    <source>
        <dbReference type="Proteomes" id="UP000504638"/>
    </source>
</evidence>
<dbReference type="AlphaFoldDB" id="A0A6G1G6I0"/>
<dbReference type="Proteomes" id="UP000504638">
    <property type="component" value="Unplaced"/>
</dbReference>
<feature type="transmembrane region" description="Helical" evidence="11">
    <location>
        <begin position="209"/>
        <end position="227"/>
    </location>
</feature>
<evidence type="ECO:0000256" key="6">
    <source>
        <dbReference type="ARBA" id="ARBA00022692"/>
    </source>
</evidence>
<evidence type="ECO:0000256" key="3">
    <source>
        <dbReference type="ARBA" id="ARBA00022502"/>
    </source>
</evidence>
<dbReference type="GeneID" id="54415791"/>
<dbReference type="EC" id="2.4.1.-" evidence="11"/>
<keyword evidence="5" id="KW-0808">Transferase</keyword>
<evidence type="ECO:0000256" key="4">
    <source>
        <dbReference type="ARBA" id="ARBA00022676"/>
    </source>
</evidence>
<feature type="region of interest" description="Disordered" evidence="12">
    <location>
        <begin position="313"/>
        <end position="344"/>
    </location>
</feature>
<evidence type="ECO:0000256" key="12">
    <source>
        <dbReference type="SAM" id="MobiDB-lite"/>
    </source>
</evidence>
<evidence type="ECO:0000256" key="2">
    <source>
        <dbReference type="ARBA" id="ARBA00004687"/>
    </source>
</evidence>
<reference evidence="13 15" key="1">
    <citation type="submission" date="2020-01" db="EMBL/GenBank/DDBJ databases">
        <authorList>
            <consortium name="DOE Joint Genome Institute"/>
            <person name="Haridas S."/>
            <person name="Albert R."/>
            <person name="Binder M."/>
            <person name="Bloem J."/>
            <person name="Labutti K."/>
            <person name="Salamov A."/>
            <person name="Andreopoulos B."/>
            <person name="Baker S.E."/>
            <person name="Barry K."/>
            <person name="Bills G."/>
            <person name="Bluhm B.H."/>
            <person name="Cannon C."/>
            <person name="Castanera R."/>
            <person name="Culley D.E."/>
            <person name="Daum C."/>
            <person name="Ezra D."/>
            <person name="Gonzalez J.B."/>
            <person name="Henrissat B."/>
            <person name="Kuo A."/>
            <person name="Liang C."/>
            <person name="Lipzen A."/>
            <person name="Lutzoni F."/>
            <person name="Magnuson J."/>
            <person name="Mondo S."/>
            <person name="Nolan M."/>
            <person name="Ohm R."/>
            <person name="Pangilinan J."/>
            <person name="Park H.-J."/>
            <person name="Ramirez L."/>
            <person name="Alfaro M."/>
            <person name="Sun H."/>
            <person name="Tritt A."/>
            <person name="Yoshinaga Y."/>
            <person name="Zwiers L.-H."/>
            <person name="Turgeon B.G."/>
            <person name="Goodwin S.B."/>
            <person name="Spatafora J.W."/>
            <person name="Crous P.W."/>
            <person name="Grigoriev I.V."/>
        </authorList>
    </citation>
    <scope>NUCLEOTIDE SEQUENCE</scope>
    <source>
        <strain evidence="13 15">CBS 781.70</strain>
    </source>
</reference>
<feature type="transmembrane region" description="Helical" evidence="11">
    <location>
        <begin position="59"/>
        <end position="77"/>
    </location>
</feature>
<evidence type="ECO:0000256" key="5">
    <source>
        <dbReference type="ARBA" id="ARBA00022679"/>
    </source>
</evidence>
<feature type="transmembrane region" description="Helical" evidence="11">
    <location>
        <begin position="168"/>
        <end position="189"/>
    </location>
</feature>
<name>A0A6G1G6I0_9PEZI</name>
<keyword evidence="3" id="KW-0337">GPI-anchor biosynthesis</keyword>
<feature type="transmembrane region" description="Helical" evidence="11">
    <location>
        <begin position="6"/>
        <end position="23"/>
    </location>
</feature>
<dbReference type="PANTHER" id="PTHR22760:SF3">
    <property type="entry name" value="GPI MANNOSYLTRANSFERASE 4"/>
    <property type="match status" value="1"/>
</dbReference>
<reference evidence="15" key="2">
    <citation type="submission" date="2020-04" db="EMBL/GenBank/DDBJ databases">
        <authorList>
            <consortium name="NCBI Genome Project"/>
        </authorList>
    </citation>
    <scope>NUCLEOTIDE SEQUENCE</scope>
    <source>
        <strain evidence="15">CBS 781.70</strain>
    </source>
</reference>
<reference evidence="15" key="3">
    <citation type="submission" date="2025-04" db="UniProtKB">
        <authorList>
            <consortium name="RefSeq"/>
        </authorList>
    </citation>
    <scope>IDENTIFICATION</scope>
    <source>
        <strain evidence="15">CBS 781.70</strain>
    </source>
</reference>
<feature type="transmembrane region" description="Helical" evidence="11">
    <location>
        <begin position="89"/>
        <end position="110"/>
    </location>
</feature>
<evidence type="ECO:0000256" key="7">
    <source>
        <dbReference type="ARBA" id="ARBA00022824"/>
    </source>
</evidence>
<protein>
    <recommendedName>
        <fullName evidence="11">Mannosyltransferase</fullName>
        <ecNumber evidence="11">2.4.1.-</ecNumber>
    </recommendedName>
</protein>